<sequence>MMRNPISRAVKLYRSDILECHGARAIAPIRKPIDQKGEWFDLSRAAFITFRNFQSKKKPTPKGASPALVGCMESTLSDNGKSFRQQHKSTFLRKSRAAFITFRKLQTNNRTMQCCDIEWCAITLPLDNAKAQLFYNQCICLIVKHKIRMDELPDVLNPQPIAVDEEESYIVSEIFDDRIDADGTILYAVRWEQDQSTTWEPINNLEGAHETLEEYLLGKNSKAQDTKKTGPYFRKLKAYEKFIF</sequence>
<dbReference type="Pfam" id="PF00385">
    <property type="entry name" value="Chromo"/>
    <property type="match status" value="1"/>
</dbReference>
<evidence type="ECO:0000313" key="3">
    <source>
        <dbReference type="WBParaSite" id="GPLIN_000630700"/>
    </source>
</evidence>
<name>A0A183C0B5_GLOPA</name>
<dbReference type="SUPFAM" id="SSF54160">
    <property type="entry name" value="Chromo domain-like"/>
    <property type="match status" value="1"/>
</dbReference>
<reference evidence="2" key="2">
    <citation type="submission" date="2014-05" db="EMBL/GenBank/DDBJ databases">
        <title>The genome and life-stage specific transcriptomes of Globodera pallida elucidate key aspects of plant parasitism by a cyst nematode.</title>
        <authorList>
            <person name="Cotton J.A."/>
            <person name="Lilley C.J."/>
            <person name="Jones L.M."/>
            <person name="Kikuchi T."/>
            <person name="Reid A.J."/>
            <person name="Thorpe P."/>
            <person name="Tsai I.J."/>
            <person name="Beasley H."/>
            <person name="Blok V."/>
            <person name="Cock P.J.A."/>
            <person name="Van den Akker S.E."/>
            <person name="Holroyd N."/>
            <person name="Hunt M."/>
            <person name="Mantelin S."/>
            <person name="Naghra H."/>
            <person name="Pain A."/>
            <person name="Palomares-Rius J.E."/>
            <person name="Zarowiecki M."/>
            <person name="Berriman M."/>
            <person name="Jones J.T."/>
            <person name="Urwin P.E."/>
        </authorList>
    </citation>
    <scope>NUCLEOTIDE SEQUENCE [LARGE SCALE GENOMIC DNA]</scope>
    <source>
        <strain evidence="2">Lindley</strain>
    </source>
</reference>
<feature type="domain" description="Chromo" evidence="1">
    <location>
        <begin position="169"/>
        <end position="227"/>
    </location>
</feature>
<accession>A0A183C0B5</accession>
<evidence type="ECO:0000259" key="1">
    <source>
        <dbReference type="PROSITE" id="PS50013"/>
    </source>
</evidence>
<keyword evidence="2" id="KW-1185">Reference proteome</keyword>
<evidence type="ECO:0000313" key="2">
    <source>
        <dbReference type="Proteomes" id="UP000050741"/>
    </source>
</evidence>
<reference evidence="3" key="3">
    <citation type="submission" date="2016-06" db="UniProtKB">
        <authorList>
            <consortium name="WormBaseParasite"/>
        </authorList>
    </citation>
    <scope>IDENTIFICATION</scope>
</reference>
<dbReference type="Gene3D" id="2.40.50.40">
    <property type="match status" value="1"/>
</dbReference>
<dbReference type="InterPro" id="IPR016197">
    <property type="entry name" value="Chromo-like_dom_sf"/>
</dbReference>
<reference evidence="2" key="1">
    <citation type="submission" date="2013-12" db="EMBL/GenBank/DDBJ databases">
        <authorList>
            <person name="Aslett M."/>
        </authorList>
    </citation>
    <scope>NUCLEOTIDE SEQUENCE [LARGE SCALE GENOMIC DNA]</scope>
    <source>
        <strain evidence="2">Lindley</strain>
    </source>
</reference>
<dbReference type="CDD" id="cd00024">
    <property type="entry name" value="CD_CSD"/>
    <property type="match status" value="1"/>
</dbReference>
<dbReference type="AlphaFoldDB" id="A0A183C0B5"/>
<protein>
    <submittedName>
        <fullName evidence="3">Chromo domain-containing protein</fullName>
    </submittedName>
</protein>
<dbReference type="WBParaSite" id="GPLIN_000630700">
    <property type="protein sequence ID" value="GPLIN_000630700"/>
    <property type="gene ID" value="GPLIN_000630700"/>
</dbReference>
<dbReference type="PROSITE" id="PS50013">
    <property type="entry name" value="CHROMO_2"/>
    <property type="match status" value="1"/>
</dbReference>
<dbReference type="InterPro" id="IPR023780">
    <property type="entry name" value="Chromo_domain"/>
</dbReference>
<dbReference type="Proteomes" id="UP000050741">
    <property type="component" value="Unassembled WGS sequence"/>
</dbReference>
<dbReference type="InterPro" id="IPR000953">
    <property type="entry name" value="Chromo/chromo_shadow_dom"/>
</dbReference>
<organism evidence="2 3">
    <name type="scientific">Globodera pallida</name>
    <name type="common">Potato cyst nematode worm</name>
    <name type="synonym">Heterodera pallida</name>
    <dbReference type="NCBI Taxonomy" id="36090"/>
    <lineage>
        <taxon>Eukaryota</taxon>
        <taxon>Metazoa</taxon>
        <taxon>Ecdysozoa</taxon>
        <taxon>Nematoda</taxon>
        <taxon>Chromadorea</taxon>
        <taxon>Rhabditida</taxon>
        <taxon>Tylenchina</taxon>
        <taxon>Tylenchomorpha</taxon>
        <taxon>Tylenchoidea</taxon>
        <taxon>Heteroderidae</taxon>
        <taxon>Heteroderinae</taxon>
        <taxon>Globodera</taxon>
    </lineage>
</organism>
<proteinExistence type="predicted"/>